<keyword evidence="3" id="KW-1185">Reference proteome</keyword>
<dbReference type="InterPro" id="IPR011856">
    <property type="entry name" value="tRNA_endonuc-like_dom_sf"/>
</dbReference>
<dbReference type="Pfam" id="PF04471">
    <property type="entry name" value="Mrr_cat"/>
    <property type="match status" value="1"/>
</dbReference>
<dbReference type="GO" id="GO:0009307">
    <property type="term" value="P:DNA restriction-modification system"/>
    <property type="evidence" value="ECO:0007669"/>
    <property type="project" value="InterPro"/>
</dbReference>
<dbReference type="RefSeq" id="WP_180909509.1">
    <property type="nucleotide sequence ID" value="NZ_CAIJDP010000075.1"/>
</dbReference>
<dbReference type="InterPro" id="IPR007560">
    <property type="entry name" value="Restrct_endonuc_IV_Mrr"/>
</dbReference>
<protein>
    <recommendedName>
        <fullName evidence="1">Restriction endonuclease type IV Mrr domain-containing protein</fullName>
    </recommendedName>
</protein>
<comment type="caution">
    <text evidence="2">The sequence shown here is derived from an EMBL/GenBank/DDBJ whole genome shotgun (WGS) entry which is preliminary data.</text>
</comment>
<organism evidence="2 3">
    <name type="scientific">Flavobacterium salmonis</name>
    <dbReference type="NCBI Taxonomy" id="2654844"/>
    <lineage>
        <taxon>Bacteria</taxon>
        <taxon>Pseudomonadati</taxon>
        <taxon>Bacteroidota</taxon>
        <taxon>Flavobacteriia</taxon>
        <taxon>Flavobacteriales</taxon>
        <taxon>Flavobacteriaceae</taxon>
        <taxon>Flavobacterium</taxon>
    </lineage>
</organism>
<proteinExistence type="predicted"/>
<feature type="domain" description="Restriction endonuclease type IV Mrr" evidence="1">
    <location>
        <begin position="5"/>
        <end position="120"/>
    </location>
</feature>
<gene>
    <name evidence="2" type="ORF">FLAT13_03123</name>
</gene>
<evidence type="ECO:0000313" key="3">
    <source>
        <dbReference type="Proteomes" id="UP000530060"/>
    </source>
</evidence>
<sequence length="284" mass="32773">MSIANKLDWKKYESITKYIYETLGRQSGVTIKDYGSSCKVKGKSGLSHQVDVITSHTKGSHTYETAIECKYRKEKVNKDVVMKLVQILEDTGISKGIIVSKSGFTRDGIQYAKHTNIGIVHLREYEEKDLLGNSHQIDIATLDLDIKIHRTRPEITSIDIGDNRKIEIKHEFDYFDFTIILKNGNQVAFYDYVNDFRKQINRLNDKTKPLTGKYKIADSKLLNRQTGEKTDLDEISFTGQITESDDDRNLKYTIVDKVWLLMKSIFDERTFSFSENGLIIEHKK</sequence>
<dbReference type="GO" id="GO:0003677">
    <property type="term" value="F:DNA binding"/>
    <property type="evidence" value="ECO:0007669"/>
    <property type="project" value="InterPro"/>
</dbReference>
<dbReference type="Proteomes" id="UP000530060">
    <property type="component" value="Unassembled WGS sequence"/>
</dbReference>
<dbReference type="Gene3D" id="3.40.1350.10">
    <property type="match status" value="1"/>
</dbReference>
<evidence type="ECO:0000259" key="1">
    <source>
        <dbReference type="Pfam" id="PF04471"/>
    </source>
</evidence>
<dbReference type="InterPro" id="IPR011335">
    <property type="entry name" value="Restrct_endonuc-II-like"/>
</dbReference>
<dbReference type="EMBL" id="CAIJDP010000075">
    <property type="protein sequence ID" value="CAD0006093.1"/>
    <property type="molecule type" value="Genomic_DNA"/>
</dbReference>
<evidence type="ECO:0000313" key="2">
    <source>
        <dbReference type="EMBL" id="CAD0006093.1"/>
    </source>
</evidence>
<name>A0A6V6Z2Y1_9FLAO</name>
<reference evidence="2 3" key="1">
    <citation type="submission" date="2020-06" db="EMBL/GenBank/DDBJ databases">
        <authorList>
            <person name="Criscuolo A."/>
        </authorList>
    </citation>
    <scope>NUCLEOTIDE SEQUENCE [LARGE SCALE GENOMIC DNA]</scope>
    <source>
        <strain evidence="3">CIP 111411</strain>
    </source>
</reference>
<dbReference type="AlphaFoldDB" id="A0A6V6Z2Y1"/>
<accession>A0A6V6Z2Y1</accession>
<dbReference type="GO" id="GO:0004519">
    <property type="term" value="F:endonuclease activity"/>
    <property type="evidence" value="ECO:0007669"/>
    <property type="project" value="InterPro"/>
</dbReference>
<dbReference type="SUPFAM" id="SSF52980">
    <property type="entry name" value="Restriction endonuclease-like"/>
    <property type="match status" value="1"/>
</dbReference>